<evidence type="ECO:0000313" key="3">
    <source>
        <dbReference type="Proteomes" id="UP000054560"/>
    </source>
</evidence>
<dbReference type="Proteomes" id="UP000054560">
    <property type="component" value="Unassembled WGS sequence"/>
</dbReference>
<dbReference type="STRING" id="667725.A0A0L0G2X0"/>
<feature type="compositionally biased region" description="Basic and acidic residues" evidence="1">
    <location>
        <begin position="479"/>
        <end position="504"/>
    </location>
</feature>
<feature type="compositionally biased region" description="Basic and acidic residues" evidence="1">
    <location>
        <begin position="152"/>
        <end position="164"/>
    </location>
</feature>
<proteinExistence type="predicted"/>
<protein>
    <submittedName>
        <fullName evidence="2">Uncharacterized protein</fullName>
    </submittedName>
</protein>
<feature type="region of interest" description="Disordered" evidence="1">
    <location>
        <begin position="134"/>
        <end position="593"/>
    </location>
</feature>
<sequence>MENTVSIVARTPVQSTSNVSNDDILPSSRILKEVYLSENLQSNTLVDSTIKPNHTQLADAAAGVLQSGLDRDKGSQSDVVDSTPQVARVDNIATMCEDGDVVVVDATPVRALLERDIKGEAEYARKAIQTKTTAINTKTDKAEAPETGSSNSEKKGEKLKESEHVQSTSVYKSGIKVASDSKDVDTSTPQPGEDICTEGIGASVRVPATTTNPNAKPEVRTSTRVSRSAAQASVPTASLNKMHTRASAGDNAGVRPKRGTVGSRKGADTKSGVTKVPAEAAKNKKGKAAAKVKTQPSVAKAKKITPFSTAKKVVAQKPKDLSPFLVSSSKEHDPKATPFSAGLKRPHSDHTTTPSKTVLDLTGESTQVVDVMGEQPSDSKRLKPTTVEIGTTAPTDGAGASVPENKEKSPQKTTSAQEKEKVAHTPSNADKTSTTSQTTETTDSAKTRTGTKAISTSDDTDPIASTPEETHSQTQNIDIHADKTDIADTQERESRKRKASEREGVVAVQSESVSTSATPANAGKLKPTAERSVTRESTEGSSLEQTPAGIPSENQEKPSTATVSKKRRASAISAGSAKNSVSKKEGRLVQMQL</sequence>
<keyword evidence="3" id="KW-1185">Reference proteome</keyword>
<dbReference type="RefSeq" id="XP_014157091.1">
    <property type="nucleotide sequence ID" value="XM_014301616.1"/>
</dbReference>
<reference evidence="2 3" key="1">
    <citation type="submission" date="2011-02" db="EMBL/GenBank/DDBJ databases">
        <title>The Genome Sequence of Sphaeroforma arctica JP610.</title>
        <authorList>
            <consortium name="The Broad Institute Genome Sequencing Platform"/>
            <person name="Russ C."/>
            <person name="Cuomo C."/>
            <person name="Young S.K."/>
            <person name="Zeng Q."/>
            <person name="Gargeya S."/>
            <person name="Alvarado L."/>
            <person name="Berlin A."/>
            <person name="Chapman S.B."/>
            <person name="Chen Z."/>
            <person name="Freedman E."/>
            <person name="Gellesch M."/>
            <person name="Goldberg J."/>
            <person name="Griggs A."/>
            <person name="Gujja S."/>
            <person name="Heilman E."/>
            <person name="Heiman D."/>
            <person name="Howarth C."/>
            <person name="Mehta T."/>
            <person name="Neiman D."/>
            <person name="Pearson M."/>
            <person name="Roberts A."/>
            <person name="Saif S."/>
            <person name="Shea T."/>
            <person name="Shenoy N."/>
            <person name="Sisk P."/>
            <person name="Stolte C."/>
            <person name="Sykes S."/>
            <person name="White J."/>
            <person name="Yandava C."/>
            <person name="Burger G."/>
            <person name="Gray M.W."/>
            <person name="Holland P.W.H."/>
            <person name="King N."/>
            <person name="Lang F.B.F."/>
            <person name="Roger A.J."/>
            <person name="Ruiz-Trillo I."/>
            <person name="Haas B."/>
            <person name="Nusbaum C."/>
            <person name="Birren B."/>
        </authorList>
    </citation>
    <scope>NUCLEOTIDE SEQUENCE [LARGE SCALE GENOMIC DNA]</scope>
    <source>
        <strain evidence="2 3">JP610</strain>
    </source>
</reference>
<dbReference type="GeneID" id="25905060"/>
<dbReference type="EMBL" id="KQ241856">
    <property type="protein sequence ID" value="KNC83189.1"/>
    <property type="molecule type" value="Genomic_DNA"/>
</dbReference>
<feature type="compositionally biased region" description="Polar residues" evidence="1">
    <location>
        <begin position="448"/>
        <end position="457"/>
    </location>
</feature>
<accession>A0A0L0G2X0</accession>
<feature type="compositionally biased region" description="Basic and acidic residues" evidence="1">
    <location>
        <begin position="527"/>
        <end position="538"/>
    </location>
</feature>
<name>A0A0L0G2X0_9EUKA</name>
<feature type="compositionally biased region" description="Polar residues" evidence="1">
    <location>
        <begin position="208"/>
        <end position="241"/>
    </location>
</feature>
<evidence type="ECO:0000256" key="1">
    <source>
        <dbReference type="SAM" id="MobiDB-lite"/>
    </source>
</evidence>
<organism evidence="2 3">
    <name type="scientific">Sphaeroforma arctica JP610</name>
    <dbReference type="NCBI Taxonomy" id="667725"/>
    <lineage>
        <taxon>Eukaryota</taxon>
        <taxon>Ichthyosporea</taxon>
        <taxon>Ichthyophonida</taxon>
        <taxon>Sphaeroforma</taxon>
    </lineage>
</organism>
<dbReference type="AlphaFoldDB" id="A0A0L0G2X0"/>
<feature type="compositionally biased region" description="Low complexity" evidence="1">
    <location>
        <begin position="429"/>
        <end position="444"/>
    </location>
</feature>
<gene>
    <name evidence="2" type="ORF">SARC_04556</name>
</gene>
<feature type="compositionally biased region" description="Polar residues" evidence="1">
    <location>
        <begin position="509"/>
        <end position="519"/>
    </location>
</feature>
<evidence type="ECO:0000313" key="2">
    <source>
        <dbReference type="EMBL" id="KNC83189.1"/>
    </source>
</evidence>